<evidence type="ECO:0000256" key="8">
    <source>
        <dbReference type="ARBA" id="ARBA00022989"/>
    </source>
</evidence>
<evidence type="ECO:0000256" key="1">
    <source>
        <dbReference type="ARBA" id="ARBA00004586"/>
    </source>
</evidence>
<accession>A0A672J7Z8</accession>
<organism evidence="16 17">
    <name type="scientific">Salarias fasciatus</name>
    <name type="common">Jewelled blenny</name>
    <name type="synonym">Blennius fasciatus</name>
    <dbReference type="NCBI Taxonomy" id="181472"/>
    <lineage>
        <taxon>Eukaryota</taxon>
        <taxon>Metazoa</taxon>
        <taxon>Chordata</taxon>
        <taxon>Craniata</taxon>
        <taxon>Vertebrata</taxon>
        <taxon>Euteleostomi</taxon>
        <taxon>Actinopterygii</taxon>
        <taxon>Neopterygii</taxon>
        <taxon>Teleostei</taxon>
        <taxon>Neoteleostei</taxon>
        <taxon>Acanthomorphata</taxon>
        <taxon>Ovalentaria</taxon>
        <taxon>Blenniimorphae</taxon>
        <taxon>Blenniiformes</taxon>
        <taxon>Blennioidei</taxon>
        <taxon>Blenniidae</taxon>
        <taxon>Salariinae</taxon>
        <taxon>Salarias</taxon>
    </lineage>
</organism>
<keyword evidence="17" id="KW-1185">Reference proteome</keyword>
<comment type="subcellular location">
    <subcellularLocation>
        <location evidence="1">Endoplasmic reticulum membrane</location>
    </subcellularLocation>
</comment>
<comment type="similarity">
    <text evidence="2">Belongs to the cytochrome P450 family.</text>
</comment>
<evidence type="ECO:0000256" key="13">
    <source>
        <dbReference type="ARBA" id="ARBA00023136"/>
    </source>
</evidence>
<dbReference type="PANTHER" id="PTHR24302:SF47">
    <property type="entry name" value="CYTOCHROME P450"/>
    <property type="match status" value="1"/>
</dbReference>
<dbReference type="SUPFAM" id="SSF48264">
    <property type="entry name" value="Cytochrome P450"/>
    <property type="match status" value="1"/>
</dbReference>
<evidence type="ECO:0000256" key="11">
    <source>
        <dbReference type="ARBA" id="ARBA00023033"/>
    </source>
</evidence>
<protein>
    <submittedName>
        <fullName evidence="16">Thromboxane-A synthase-like</fullName>
    </submittedName>
</protein>
<evidence type="ECO:0000256" key="12">
    <source>
        <dbReference type="ARBA" id="ARBA00023098"/>
    </source>
</evidence>
<dbReference type="GO" id="GO:0020037">
    <property type="term" value="F:heme binding"/>
    <property type="evidence" value="ECO:0007669"/>
    <property type="project" value="InterPro"/>
</dbReference>
<evidence type="ECO:0000256" key="4">
    <source>
        <dbReference type="ARBA" id="ARBA00022692"/>
    </source>
</evidence>
<keyword evidence="5" id="KW-0479">Metal-binding</keyword>
<dbReference type="InterPro" id="IPR036396">
    <property type="entry name" value="Cyt_P450_sf"/>
</dbReference>
<sequence>MEAGSVLHPEVVDFSVTLSLIVTLLGLLYWYSVYPFSVLSRCGIKHPKTVPFYGNFFMFREGFYQPVIKLIKTHGRVCGYYLGRKPVVVIADPDMLRQVLVRDFSSFPNRQVRRQRRPVACGRRPGGTLKRCPSHPSWLLSI</sequence>
<dbReference type="Ensembl" id="ENSSFAT00005050933.1">
    <property type="protein sequence ID" value="ENSSFAP00005049307.1"/>
    <property type="gene ID" value="ENSSFAG00005023846.1"/>
</dbReference>
<evidence type="ECO:0000256" key="2">
    <source>
        <dbReference type="ARBA" id="ARBA00010617"/>
    </source>
</evidence>
<dbReference type="AlphaFoldDB" id="A0A672J7Z8"/>
<keyword evidence="11" id="KW-0503">Monooxygenase</keyword>
<evidence type="ECO:0000256" key="15">
    <source>
        <dbReference type="SAM" id="Phobius"/>
    </source>
</evidence>
<reference evidence="16" key="2">
    <citation type="submission" date="2025-08" db="UniProtKB">
        <authorList>
            <consortium name="Ensembl"/>
        </authorList>
    </citation>
    <scope>IDENTIFICATION</scope>
</reference>
<gene>
    <name evidence="16" type="primary">LOC115393704</name>
</gene>
<feature type="transmembrane region" description="Helical" evidence="15">
    <location>
        <begin position="12"/>
        <end position="31"/>
    </location>
</feature>
<keyword evidence="7" id="KW-0276">Fatty acid metabolism</keyword>
<keyword evidence="14" id="KW-0456">Lyase</keyword>
<evidence type="ECO:0000256" key="14">
    <source>
        <dbReference type="ARBA" id="ARBA00023239"/>
    </source>
</evidence>
<proteinExistence type="inferred from homology"/>
<evidence type="ECO:0000256" key="6">
    <source>
        <dbReference type="ARBA" id="ARBA00022824"/>
    </source>
</evidence>
<dbReference type="GO" id="GO:0005789">
    <property type="term" value="C:endoplasmic reticulum membrane"/>
    <property type="evidence" value="ECO:0007669"/>
    <property type="project" value="UniProtKB-SubCell"/>
</dbReference>
<dbReference type="Gene3D" id="1.10.630.10">
    <property type="entry name" value="Cytochrome P450"/>
    <property type="match status" value="1"/>
</dbReference>
<evidence type="ECO:0000256" key="9">
    <source>
        <dbReference type="ARBA" id="ARBA00023002"/>
    </source>
</evidence>
<evidence type="ECO:0000256" key="5">
    <source>
        <dbReference type="ARBA" id="ARBA00022723"/>
    </source>
</evidence>
<dbReference type="Proteomes" id="UP000472267">
    <property type="component" value="Chromosome 8"/>
</dbReference>
<keyword evidence="13 15" id="KW-0472">Membrane</keyword>
<evidence type="ECO:0000256" key="7">
    <source>
        <dbReference type="ARBA" id="ARBA00022832"/>
    </source>
</evidence>
<keyword evidence="4 15" id="KW-0812">Transmembrane</keyword>
<keyword evidence="8 15" id="KW-1133">Transmembrane helix</keyword>
<dbReference type="InterPro" id="IPR001128">
    <property type="entry name" value="Cyt_P450"/>
</dbReference>
<dbReference type="GO" id="GO:0005506">
    <property type="term" value="F:iron ion binding"/>
    <property type="evidence" value="ECO:0007669"/>
    <property type="project" value="InterPro"/>
</dbReference>
<dbReference type="GO" id="GO:0016705">
    <property type="term" value="F:oxidoreductase activity, acting on paired donors, with incorporation or reduction of molecular oxygen"/>
    <property type="evidence" value="ECO:0007669"/>
    <property type="project" value="InterPro"/>
</dbReference>
<dbReference type="Pfam" id="PF00067">
    <property type="entry name" value="p450"/>
    <property type="match status" value="1"/>
</dbReference>
<dbReference type="GO" id="GO:0006631">
    <property type="term" value="P:fatty acid metabolic process"/>
    <property type="evidence" value="ECO:0007669"/>
    <property type="project" value="UniProtKB-KW"/>
</dbReference>
<reference evidence="16" key="1">
    <citation type="submission" date="2019-06" db="EMBL/GenBank/DDBJ databases">
        <authorList>
            <consortium name="Wellcome Sanger Institute Data Sharing"/>
        </authorList>
    </citation>
    <scope>NUCLEOTIDE SEQUENCE [LARGE SCALE GENOMIC DNA]</scope>
</reference>
<reference evidence="16" key="3">
    <citation type="submission" date="2025-09" db="UniProtKB">
        <authorList>
            <consortium name="Ensembl"/>
        </authorList>
    </citation>
    <scope>IDENTIFICATION</scope>
</reference>
<name>A0A672J7Z8_SALFA</name>
<keyword evidence="6" id="KW-0256">Endoplasmic reticulum</keyword>
<dbReference type="GO" id="GO:0008395">
    <property type="term" value="F:steroid hydroxylase activity"/>
    <property type="evidence" value="ECO:0007669"/>
    <property type="project" value="TreeGrafter"/>
</dbReference>
<evidence type="ECO:0000256" key="10">
    <source>
        <dbReference type="ARBA" id="ARBA00023004"/>
    </source>
</evidence>
<dbReference type="PANTHER" id="PTHR24302">
    <property type="entry name" value="CYTOCHROME P450 FAMILY 3"/>
    <property type="match status" value="1"/>
</dbReference>
<dbReference type="InterPro" id="IPR050705">
    <property type="entry name" value="Cytochrome_P450_3A"/>
</dbReference>
<dbReference type="GO" id="GO:0016829">
    <property type="term" value="F:lyase activity"/>
    <property type="evidence" value="ECO:0007669"/>
    <property type="project" value="UniProtKB-KW"/>
</dbReference>
<evidence type="ECO:0000313" key="16">
    <source>
        <dbReference type="Ensembl" id="ENSSFAP00005049307.1"/>
    </source>
</evidence>
<evidence type="ECO:0000313" key="17">
    <source>
        <dbReference type="Proteomes" id="UP000472267"/>
    </source>
</evidence>
<evidence type="ECO:0000256" key="3">
    <source>
        <dbReference type="ARBA" id="ARBA00022617"/>
    </source>
</evidence>
<keyword evidence="9" id="KW-0560">Oxidoreductase</keyword>
<keyword evidence="12" id="KW-0443">Lipid metabolism</keyword>
<keyword evidence="3" id="KW-0349">Heme</keyword>
<keyword evidence="10" id="KW-0408">Iron</keyword>